<protein>
    <recommendedName>
        <fullName evidence="3">Plastid lipid-associated protein/fibrillin conserved domain-containing protein</fullName>
    </recommendedName>
</protein>
<dbReference type="STRING" id="167548.EU98_0819"/>
<proteinExistence type="predicted"/>
<dbReference type="Proteomes" id="UP000030533">
    <property type="component" value="Unassembled WGS sequence"/>
</dbReference>
<gene>
    <name evidence="1" type="ORF">EU98_0819</name>
</gene>
<evidence type="ECO:0000313" key="1">
    <source>
        <dbReference type="EMBL" id="KGG01792.1"/>
    </source>
</evidence>
<dbReference type="AlphaFoldDB" id="A0A0A2ALV2"/>
<dbReference type="eggNOG" id="ENOG502ZBZY">
    <property type="taxonomic scope" value="Bacteria"/>
</dbReference>
<comment type="caution">
    <text evidence="1">The sequence shown here is derived from an EMBL/GenBank/DDBJ whole genome shotgun (WGS) entry which is preliminary data.</text>
</comment>
<accession>A0A0A2ALV2</accession>
<name>A0A0A2ALV2_PROMR</name>
<evidence type="ECO:0008006" key="3">
    <source>
        <dbReference type="Google" id="ProtNLM"/>
    </source>
</evidence>
<sequence>MILRLKSIMKHFPDINEIKLLEKKSQKNGTGIVYEELLGIWKFKYVWGKKSDEIKNIPSSILQVLSARLELKGKNKDDQIKYEIKNSINFGLLNITFIGSAELKGIRPLLAFYFEELKISISSLLVFNKKLKKPEDKKMPFFSLVGISTKDNWLCARGRGGGLAIWVKS</sequence>
<evidence type="ECO:0000313" key="2">
    <source>
        <dbReference type="Proteomes" id="UP000030533"/>
    </source>
</evidence>
<reference evidence="2" key="1">
    <citation type="journal article" date="2014" name="Sci. Data">
        <title>Genomes of diverse isolates of the marine cyanobacterium Prochlorococcus.</title>
        <authorList>
            <person name="Biller S."/>
            <person name="Berube P."/>
            <person name="Thompson J."/>
            <person name="Kelly L."/>
            <person name="Roggensack S."/>
            <person name="Awad L."/>
            <person name="Roache-Johnson K."/>
            <person name="Ding H."/>
            <person name="Giovannoni S.J."/>
            <person name="Moore L.R."/>
            <person name="Chisholm S.W."/>
        </authorList>
    </citation>
    <scope>NUCLEOTIDE SEQUENCE [LARGE SCALE GENOMIC DNA]</scope>
    <source>
        <strain evidence="2">MIT 9314</strain>
    </source>
</reference>
<dbReference type="EMBL" id="JNAO01000008">
    <property type="protein sequence ID" value="KGG01792.1"/>
    <property type="molecule type" value="Genomic_DNA"/>
</dbReference>
<organism evidence="1 2">
    <name type="scientific">Prochlorococcus marinus str. MIT 9314</name>
    <dbReference type="NCBI Taxonomy" id="167548"/>
    <lineage>
        <taxon>Bacteria</taxon>
        <taxon>Bacillati</taxon>
        <taxon>Cyanobacteriota</taxon>
        <taxon>Cyanophyceae</taxon>
        <taxon>Synechococcales</taxon>
        <taxon>Prochlorococcaceae</taxon>
        <taxon>Prochlorococcus</taxon>
    </lineage>
</organism>